<reference evidence="3" key="2">
    <citation type="submission" date="2015-03" db="UniProtKB">
        <authorList>
            <consortium name="EnsemblPlants"/>
        </authorList>
    </citation>
    <scope>IDENTIFICATION</scope>
</reference>
<feature type="region of interest" description="Disordered" evidence="1">
    <location>
        <begin position="95"/>
        <end position="118"/>
    </location>
</feature>
<evidence type="ECO:0000313" key="3">
    <source>
        <dbReference type="EnsemblPlants" id="Bo5g054610.1"/>
    </source>
</evidence>
<dbReference type="HOGENOM" id="CLU_2076389_0_0_1"/>
<feature type="compositionally biased region" description="Low complexity" evidence="1">
    <location>
        <begin position="105"/>
        <end position="118"/>
    </location>
</feature>
<feature type="domain" description="F-box associated beta-propeller type 3" evidence="2">
    <location>
        <begin position="24"/>
        <end position="72"/>
    </location>
</feature>
<keyword evidence="4" id="KW-1185">Reference proteome</keyword>
<evidence type="ECO:0000256" key="1">
    <source>
        <dbReference type="SAM" id="MobiDB-lite"/>
    </source>
</evidence>
<dbReference type="Proteomes" id="UP000032141">
    <property type="component" value="Chromosome C5"/>
</dbReference>
<name>A0A0D3CE68_BRAOL</name>
<dbReference type="EnsemblPlants" id="Bo5g054610.1">
    <property type="protein sequence ID" value="Bo5g054610.1"/>
    <property type="gene ID" value="Bo5g054610"/>
</dbReference>
<dbReference type="InterPro" id="IPR013187">
    <property type="entry name" value="F-box-assoc_dom_typ3"/>
</dbReference>
<dbReference type="Gramene" id="Bo5g054610.1">
    <property type="protein sequence ID" value="Bo5g054610.1"/>
    <property type="gene ID" value="Bo5g054610"/>
</dbReference>
<evidence type="ECO:0000259" key="2">
    <source>
        <dbReference type="Pfam" id="PF08268"/>
    </source>
</evidence>
<protein>
    <recommendedName>
        <fullName evidence="2">F-box associated beta-propeller type 3 domain-containing protein</fullName>
    </recommendedName>
</protein>
<sequence length="118" mass="12918">MSVRIPLFSCSDQSFNNMICESKLRSPVVFKGITDDGELAFAPYLLSESYCILYFDPSRNSTREALFEGVEGGKPRLIPTRPSIRARTVIGGKVAKATRTQGGHSSRSSNTTRSRALG</sequence>
<accession>A0A0D3CE68</accession>
<proteinExistence type="predicted"/>
<organism evidence="3 4">
    <name type="scientific">Brassica oleracea var. oleracea</name>
    <dbReference type="NCBI Taxonomy" id="109376"/>
    <lineage>
        <taxon>Eukaryota</taxon>
        <taxon>Viridiplantae</taxon>
        <taxon>Streptophyta</taxon>
        <taxon>Embryophyta</taxon>
        <taxon>Tracheophyta</taxon>
        <taxon>Spermatophyta</taxon>
        <taxon>Magnoliopsida</taxon>
        <taxon>eudicotyledons</taxon>
        <taxon>Gunneridae</taxon>
        <taxon>Pentapetalae</taxon>
        <taxon>rosids</taxon>
        <taxon>malvids</taxon>
        <taxon>Brassicales</taxon>
        <taxon>Brassicaceae</taxon>
        <taxon>Brassiceae</taxon>
        <taxon>Brassica</taxon>
    </lineage>
</organism>
<dbReference type="Pfam" id="PF08268">
    <property type="entry name" value="FBA_3"/>
    <property type="match status" value="1"/>
</dbReference>
<dbReference type="AlphaFoldDB" id="A0A0D3CE68"/>
<reference evidence="3 4" key="1">
    <citation type="journal article" date="2014" name="Genome Biol.">
        <title>Transcriptome and methylome profiling reveals relics of genome dominance in the mesopolyploid Brassica oleracea.</title>
        <authorList>
            <person name="Parkin I.A."/>
            <person name="Koh C."/>
            <person name="Tang H."/>
            <person name="Robinson S.J."/>
            <person name="Kagale S."/>
            <person name="Clarke W.E."/>
            <person name="Town C.D."/>
            <person name="Nixon J."/>
            <person name="Krishnakumar V."/>
            <person name="Bidwell S.L."/>
            <person name="Denoeud F."/>
            <person name="Belcram H."/>
            <person name="Links M.G."/>
            <person name="Just J."/>
            <person name="Clarke C."/>
            <person name="Bender T."/>
            <person name="Huebert T."/>
            <person name="Mason A.S."/>
            <person name="Pires J.C."/>
            <person name="Barker G."/>
            <person name="Moore J."/>
            <person name="Walley P.G."/>
            <person name="Manoli S."/>
            <person name="Batley J."/>
            <person name="Edwards D."/>
            <person name="Nelson M.N."/>
            <person name="Wang X."/>
            <person name="Paterson A.H."/>
            <person name="King G."/>
            <person name="Bancroft I."/>
            <person name="Chalhoub B."/>
            <person name="Sharpe A.G."/>
        </authorList>
    </citation>
    <scope>NUCLEOTIDE SEQUENCE</scope>
    <source>
        <strain evidence="3 4">cv. TO1000</strain>
    </source>
</reference>
<evidence type="ECO:0000313" key="4">
    <source>
        <dbReference type="Proteomes" id="UP000032141"/>
    </source>
</evidence>